<feature type="compositionally biased region" description="Low complexity" evidence="1">
    <location>
        <begin position="651"/>
        <end position="662"/>
    </location>
</feature>
<dbReference type="GO" id="GO:0030496">
    <property type="term" value="C:midbody"/>
    <property type="evidence" value="ECO:0000318"/>
    <property type="project" value="GO_Central"/>
</dbReference>
<keyword evidence="4" id="KW-1185">Reference proteome</keyword>
<dbReference type="HOGENOM" id="CLU_014844_0_0_1"/>
<reference evidence="3" key="3">
    <citation type="submission" date="2025-09" db="UniProtKB">
        <authorList>
            <consortium name="Ensembl"/>
        </authorList>
    </citation>
    <scope>IDENTIFICATION</scope>
</reference>
<feature type="region of interest" description="Disordered" evidence="1">
    <location>
        <begin position="51"/>
        <end position="80"/>
    </location>
</feature>
<dbReference type="PANTHER" id="PTHR21831:SF2">
    <property type="entry name" value="MICROTUBULE-ASSOCIATED PROTEIN 10"/>
    <property type="match status" value="1"/>
</dbReference>
<evidence type="ECO:0000259" key="2">
    <source>
        <dbReference type="Pfam" id="PF14925"/>
    </source>
</evidence>
<dbReference type="AlphaFoldDB" id="W5NFV3"/>
<reference evidence="4" key="1">
    <citation type="submission" date="2011-12" db="EMBL/GenBank/DDBJ databases">
        <title>The Draft Genome of Lepisosteus oculatus.</title>
        <authorList>
            <consortium name="The Broad Institute Genome Assembly &amp; Analysis Group"/>
            <consortium name="Computational R&amp;D Group"/>
            <consortium name="and Sequencing Platform"/>
            <person name="Di Palma F."/>
            <person name="Alfoldi J."/>
            <person name="Johnson J."/>
            <person name="Berlin A."/>
            <person name="Gnerre S."/>
            <person name="Jaffe D."/>
            <person name="MacCallum I."/>
            <person name="Young S."/>
            <person name="Walker B.J."/>
            <person name="Lander E.S."/>
            <person name="Lindblad-Toh K."/>
        </authorList>
    </citation>
    <scope>NUCLEOTIDE SEQUENCE [LARGE SCALE GENOMIC DNA]</scope>
</reference>
<dbReference type="GO" id="GO:0005881">
    <property type="term" value="C:cytoplasmic microtubule"/>
    <property type="evidence" value="ECO:0000318"/>
    <property type="project" value="GO_Central"/>
</dbReference>
<evidence type="ECO:0000313" key="4">
    <source>
        <dbReference type="Proteomes" id="UP000018468"/>
    </source>
</evidence>
<dbReference type="InterPro" id="IPR039302">
    <property type="entry name" value="MAP10"/>
</dbReference>
<feature type="domain" description="Microtubule-associated protein 10 C-terminal" evidence="2">
    <location>
        <begin position="261"/>
        <end position="461"/>
    </location>
</feature>
<dbReference type="GeneTree" id="ENSGT00390000008459"/>
<reference evidence="3" key="2">
    <citation type="submission" date="2025-08" db="UniProtKB">
        <authorList>
            <consortium name="Ensembl"/>
        </authorList>
    </citation>
    <scope>IDENTIFICATION</scope>
</reference>
<dbReference type="eggNOG" id="ENOG502QVBX">
    <property type="taxonomic scope" value="Eukaryota"/>
</dbReference>
<protein>
    <submittedName>
        <fullName evidence="3">Microtubule associated protein 10</fullName>
    </submittedName>
</protein>
<dbReference type="Proteomes" id="UP000018468">
    <property type="component" value="Linkage group LG16"/>
</dbReference>
<dbReference type="GO" id="GO:0051256">
    <property type="term" value="P:mitotic spindle midzone assembly"/>
    <property type="evidence" value="ECO:0000318"/>
    <property type="project" value="GO_Central"/>
</dbReference>
<name>W5NFV3_LEPOC</name>
<proteinExistence type="predicted"/>
<feature type="compositionally biased region" description="Basic and acidic residues" evidence="1">
    <location>
        <begin position="479"/>
        <end position="495"/>
    </location>
</feature>
<dbReference type="GO" id="GO:1990023">
    <property type="term" value="C:mitotic spindle midzone"/>
    <property type="evidence" value="ECO:0000318"/>
    <property type="project" value="GO_Central"/>
</dbReference>
<dbReference type="Ensembl" id="ENSLOCT00000019544.1">
    <property type="protein sequence ID" value="ENSLOCP00000019512.1"/>
    <property type="gene ID" value="ENSLOCG00000015849.1"/>
</dbReference>
<feature type="domain" description="Microtubule-associated protein 10 C-terminal" evidence="2">
    <location>
        <begin position="744"/>
        <end position="800"/>
    </location>
</feature>
<evidence type="ECO:0000256" key="1">
    <source>
        <dbReference type="SAM" id="MobiDB-lite"/>
    </source>
</evidence>
<dbReference type="GO" id="GO:0005813">
    <property type="term" value="C:centrosome"/>
    <property type="evidence" value="ECO:0000318"/>
    <property type="project" value="GO_Central"/>
</dbReference>
<accession>W5NFV3</accession>
<organism evidence="3 4">
    <name type="scientific">Lepisosteus oculatus</name>
    <name type="common">Spotted gar</name>
    <dbReference type="NCBI Taxonomy" id="7918"/>
    <lineage>
        <taxon>Eukaryota</taxon>
        <taxon>Metazoa</taxon>
        <taxon>Chordata</taxon>
        <taxon>Craniata</taxon>
        <taxon>Vertebrata</taxon>
        <taxon>Euteleostomi</taxon>
        <taxon>Actinopterygii</taxon>
        <taxon>Neopterygii</taxon>
        <taxon>Holostei</taxon>
        <taxon>Semionotiformes</taxon>
        <taxon>Lepisosteidae</taxon>
        <taxon>Lepisosteus</taxon>
    </lineage>
</organism>
<feature type="region of interest" description="Disordered" evidence="1">
    <location>
        <begin position="310"/>
        <end position="344"/>
    </location>
</feature>
<dbReference type="Pfam" id="PF14925">
    <property type="entry name" value="HPHLAWLY"/>
    <property type="match status" value="2"/>
</dbReference>
<dbReference type="Pfam" id="PF14924">
    <property type="entry name" value="MAP10_N"/>
    <property type="match status" value="1"/>
</dbReference>
<feature type="compositionally biased region" description="Basic and acidic residues" evidence="1">
    <location>
        <begin position="703"/>
        <end position="714"/>
    </location>
</feature>
<dbReference type="Bgee" id="ENSLOCG00000015849">
    <property type="expression patterns" value="Expressed in ovary and 12 other cell types or tissues"/>
</dbReference>
<dbReference type="GO" id="GO:0097431">
    <property type="term" value="C:mitotic spindle pole"/>
    <property type="evidence" value="ECO:0000318"/>
    <property type="project" value="GO_Central"/>
</dbReference>
<feature type="compositionally biased region" description="Low complexity" evidence="1">
    <location>
        <begin position="733"/>
        <end position="745"/>
    </location>
</feature>
<evidence type="ECO:0000313" key="3">
    <source>
        <dbReference type="Ensembl" id="ENSLOCP00000019512.1"/>
    </source>
</evidence>
<feature type="compositionally biased region" description="Polar residues" evidence="1">
    <location>
        <begin position="542"/>
        <end position="554"/>
    </location>
</feature>
<feature type="region of interest" description="Disordered" evidence="1">
    <location>
        <begin position="469"/>
        <end position="501"/>
    </location>
</feature>
<dbReference type="FunCoup" id="W5NFV3">
    <property type="interactions" value="547"/>
</dbReference>
<feature type="region of interest" description="Disordered" evidence="1">
    <location>
        <begin position="395"/>
        <end position="437"/>
    </location>
</feature>
<feature type="region of interest" description="Disordered" evidence="1">
    <location>
        <begin position="515"/>
        <end position="747"/>
    </location>
</feature>
<dbReference type="InParanoid" id="W5NFV3"/>
<dbReference type="PANTHER" id="PTHR21831">
    <property type="entry name" value="MICROTUBULE-ASSOCIATED PROTEIN 10"/>
    <property type="match status" value="1"/>
</dbReference>
<dbReference type="OMA" id="AVHQKMS"/>
<dbReference type="GO" id="GO:0008017">
    <property type="term" value="F:microtubule binding"/>
    <property type="evidence" value="ECO:0000318"/>
    <property type="project" value="GO_Central"/>
</dbReference>
<dbReference type="GO" id="GO:0032467">
    <property type="term" value="P:positive regulation of cytokinesis"/>
    <property type="evidence" value="ECO:0000318"/>
    <property type="project" value="GO_Central"/>
</dbReference>
<feature type="compositionally biased region" description="Low complexity" evidence="1">
    <location>
        <begin position="604"/>
        <end position="624"/>
    </location>
</feature>
<sequence>MANKSDKLETLFSFEVLVEYVNLDRVSQGSVDPAVAIRLLDFPTLMIYPGGREEDAQQDDDSGSEKENEASQFLHPPRGRNREYRFNKGKSCLFKIRLDSLHTHLSNTPLYAMVLDLTKEAPKLVGSSLISLAKTADRVMADVRQHGICTPSAQGEKGVFAVSNLMGDRVGCISLGFKLLSLGASLIPHIPENRILKTGSSPGDSSSVLLQKMELEGQHTQVIISEPDAKQRNVTSAGTQTDFVKRRQIETQRKNVGLDNATDTAVFCPPPLYYRCSVKEQDEVDADRYRSVSVGIEALGVEELCSEEDECAEERDLPAKGQALKHTRDGSERSGAAQQSQTAPAALGDTLRQLPLLNALLLELSLLSSQPQLPPLPVHPRLAWLYRSAEEQSHGAVQEAKTTGSLPISPKENGKTLKTNASHEKDRKKVPSPAPKRKLMYGLTNTLRLRLQKTNPDIRKQIELMKCKNKKSGRMKSRQAQERQNHTPRAAEIRDAGNSLDGNVETLINSLDLESPRVENPVTHHRRKQQSSSPVITKFHLRSSNHPARETVSNAVPKRGKKPGLVSSESSVHVHIPNVLSQDPDHSGDETGFPEPNATSPGFPSSSSDGNMSPGSSRFSSPGREYSDDFIELKNGSEPALAAPREDCSDEGSSSNSSSFGSQRAAVPLPIRANSSPKLSLKGTRVTRPRQGTPAITESTEDIDSKQPGDDRGTPRSLNIVAKETFDSQTLPGSGSYSISDSLGSPVATNDTDLEFIGHEVASRELHEEEEARDELGSLDFENKYHHISELVVNKLPGYTL</sequence>
<dbReference type="EMBL" id="AHAT01034959">
    <property type="status" value="NOT_ANNOTATED_CDS"/>
    <property type="molecule type" value="Genomic_DNA"/>
</dbReference>
<dbReference type="InterPro" id="IPR026679">
    <property type="entry name" value="MAP10_C-term"/>
</dbReference>
<dbReference type="GO" id="GO:0031122">
    <property type="term" value="P:cytoplasmic microtubule organization"/>
    <property type="evidence" value="ECO:0000318"/>
    <property type="project" value="GO_Central"/>
</dbReference>